<feature type="binding site" evidence="6">
    <location>
        <position position="473"/>
    </location>
    <ligand>
        <name>ATP</name>
        <dbReference type="ChEBI" id="CHEBI:30616"/>
    </ligand>
</feature>
<dbReference type="KEGG" id="kng:KNAG_0K01740"/>
<dbReference type="PANTHER" id="PTHR22974">
    <property type="entry name" value="MIXED LINEAGE PROTEIN KINASE"/>
    <property type="match status" value="1"/>
</dbReference>
<dbReference type="GO" id="GO:0034501">
    <property type="term" value="P:protein localization to kinetochore"/>
    <property type="evidence" value="ECO:0007669"/>
    <property type="project" value="EnsemblFungi"/>
</dbReference>
<feature type="region of interest" description="Disordered" evidence="7">
    <location>
        <begin position="86"/>
        <end position="116"/>
    </location>
</feature>
<evidence type="ECO:0000256" key="7">
    <source>
        <dbReference type="SAM" id="MobiDB-lite"/>
    </source>
</evidence>
<dbReference type="GeneID" id="34528306"/>
<dbReference type="SMART" id="SM00220">
    <property type="entry name" value="S_TKc"/>
    <property type="match status" value="1"/>
</dbReference>
<dbReference type="GO" id="GO:0051225">
    <property type="term" value="P:spindle assembly"/>
    <property type="evidence" value="ECO:0007669"/>
    <property type="project" value="EnsemblFungi"/>
</dbReference>
<accession>J7SA89</accession>
<evidence type="ECO:0000259" key="8">
    <source>
        <dbReference type="PROSITE" id="PS50011"/>
    </source>
</evidence>
<keyword evidence="3 6" id="KW-0547">Nucleotide-binding</keyword>
<dbReference type="Pfam" id="PF00069">
    <property type="entry name" value="Pkinase"/>
    <property type="match status" value="1"/>
</dbReference>
<proteinExistence type="predicted"/>
<dbReference type="FunFam" id="3.30.200.20:FF:000131">
    <property type="entry name" value="Dual specificity protein kinase TTK"/>
    <property type="match status" value="1"/>
</dbReference>
<dbReference type="PROSITE" id="PS50011">
    <property type="entry name" value="PROTEIN_KINASE_DOM"/>
    <property type="match status" value="1"/>
</dbReference>
<keyword evidence="10" id="KW-1185">Reference proteome</keyword>
<dbReference type="GO" id="GO:0005816">
    <property type="term" value="C:spindle pole body"/>
    <property type="evidence" value="ECO:0007669"/>
    <property type="project" value="EnsemblFungi"/>
</dbReference>
<reference evidence="10" key="2">
    <citation type="submission" date="2012-08" db="EMBL/GenBank/DDBJ databases">
        <title>Genome sequence of Kazachstania naganishii.</title>
        <authorList>
            <person name="Gordon J.L."/>
            <person name="Armisen D."/>
            <person name="Proux-Wera E."/>
            <person name="OhEigeartaigh S.S."/>
            <person name="Byrne K.P."/>
            <person name="Wolfe K.H."/>
        </authorList>
    </citation>
    <scope>NUCLEOTIDE SEQUENCE [LARGE SCALE GENOMIC DNA]</scope>
    <source>
        <strain evidence="10">ATCC MYA-139 / BCRC 22969 / CBS 8797 / CCRC 22969 / KCTC 17520 / NBRC 10181 / NCYC 3082</strain>
    </source>
</reference>
<sequence>MSRYLSQDRRGADGNIEGAGSLSRSTSTIRSMVDASDDEEDEDNIIGPPKLSDFGSNLLNESANHSGTFTKFRGLGMAHSPRVTQRIDGPGGNNIVSHRNGSSPSSSSIFGSTVYNPARPSSMTTVNNLKHEDSSRISTVKNDVLNRTLERRRLSRTASSLSNPPTVNSIDLKDHEVNIEKIKQTIRDETTSKLLERRAKRFLNLERRNRLGPAKRTSMTSSLITSEMDDLLIQRDAKGEVEQQDREMTPQVDYSNIVFGDLNPFQYVNKYNIPMEELPQISKVYIEKRKEENRRVALRKHSSSSLNVVSNSSQYWANKGNYDDKSEENEKPVADLLGPAIRHSDQTGTSGPLPPRTPVQLNESNHNVMKQELPAHNNENYNVNKLIRKREVLANLNVNQKEPELKKPKNNLEQLDKPAIIKRVEIQEPKPSKKNTSIVINNEEYEKIELLGSGGSSKVYKVRDSSKKVFALKRVAIDMFEESSVESFKGEIALLEKLKNQERVVQLYNYALESSVLYLIMECGDYDLSVMLRERLNKPLDTEFVRYYAREISHCVKVVHDVGIVHSDLKPANFIFVKGTLKIIDFGIANAVPEHTVNIYRETQIGTPNYMAPEALVAMNYTNGESNVSRWKVGKPSDVWSLGCIIYQMVYGKPPYASFQGNDRIRAIIKPSVKIEYPSVKEGVTVPNSIIELIKVCLNRDPNKRVDVDGMLNSTFLSPILVSEAFVRDLVKNAVEYGIKQGDVSITTIDALANDVIEKLSEYRI</sequence>
<organism evidence="9 10">
    <name type="scientific">Huiozyma naganishii (strain ATCC MYA-139 / BCRC 22969 / CBS 8797 / KCTC 17520 / NBRC 10181 / NCYC 3082 / Yp74L-3)</name>
    <name type="common">Yeast</name>
    <name type="synonym">Kazachstania naganishii</name>
    <dbReference type="NCBI Taxonomy" id="1071383"/>
    <lineage>
        <taxon>Eukaryota</taxon>
        <taxon>Fungi</taxon>
        <taxon>Dikarya</taxon>
        <taxon>Ascomycota</taxon>
        <taxon>Saccharomycotina</taxon>
        <taxon>Saccharomycetes</taxon>
        <taxon>Saccharomycetales</taxon>
        <taxon>Saccharomycetaceae</taxon>
        <taxon>Huiozyma</taxon>
    </lineage>
</organism>
<dbReference type="STRING" id="1071383.J7SA89"/>
<dbReference type="GO" id="GO:0004674">
    <property type="term" value="F:protein serine/threonine kinase activity"/>
    <property type="evidence" value="ECO:0007669"/>
    <property type="project" value="UniProtKB-KW"/>
</dbReference>
<dbReference type="SUPFAM" id="SSF56112">
    <property type="entry name" value="Protein kinase-like (PK-like)"/>
    <property type="match status" value="1"/>
</dbReference>
<dbReference type="Gene3D" id="3.30.200.20">
    <property type="entry name" value="Phosphorylase Kinase, domain 1"/>
    <property type="match status" value="1"/>
</dbReference>
<dbReference type="PROSITE" id="PS00107">
    <property type="entry name" value="PROTEIN_KINASE_ATP"/>
    <property type="match status" value="1"/>
</dbReference>
<keyword evidence="5 6" id="KW-0067">ATP-binding</keyword>
<evidence type="ECO:0000313" key="10">
    <source>
        <dbReference type="Proteomes" id="UP000006310"/>
    </source>
</evidence>
<dbReference type="GO" id="GO:0031134">
    <property type="term" value="P:sister chromatid biorientation"/>
    <property type="evidence" value="ECO:0007669"/>
    <property type="project" value="EnsemblFungi"/>
</dbReference>
<keyword evidence="2" id="KW-0808">Transferase</keyword>
<dbReference type="HOGENOM" id="CLU_019372_0_0_1"/>
<protein>
    <recommendedName>
        <fullName evidence="8">Protein kinase domain-containing protein</fullName>
    </recommendedName>
</protein>
<feature type="compositionally biased region" description="Acidic residues" evidence="7">
    <location>
        <begin position="35"/>
        <end position="44"/>
    </location>
</feature>
<dbReference type="InterPro" id="IPR017441">
    <property type="entry name" value="Protein_kinase_ATP_BS"/>
</dbReference>
<dbReference type="InterPro" id="IPR000719">
    <property type="entry name" value="Prot_kinase_dom"/>
</dbReference>
<dbReference type="GO" id="GO:0005524">
    <property type="term" value="F:ATP binding"/>
    <property type="evidence" value="ECO:0007669"/>
    <property type="project" value="UniProtKB-UniRule"/>
</dbReference>
<gene>
    <name evidence="9" type="primary">KNAG0K01740</name>
    <name evidence="9" type="ordered locus">KNAG_0K01740</name>
</gene>
<dbReference type="RefSeq" id="XP_022466784.1">
    <property type="nucleotide sequence ID" value="XM_022610493.1"/>
</dbReference>
<evidence type="ECO:0000256" key="4">
    <source>
        <dbReference type="ARBA" id="ARBA00022777"/>
    </source>
</evidence>
<keyword evidence="1" id="KW-0723">Serine/threonine-protein kinase</keyword>
<feature type="region of interest" description="Disordered" evidence="7">
    <location>
        <begin position="1"/>
        <end position="45"/>
    </location>
</feature>
<feature type="compositionally biased region" description="Basic and acidic residues" evidence="7">
    <location>
        <begin position="1"/>
        <end position="12"/>
    </location>
</feature>
<dbReference type="InterPro" id="IPR008271">
    <property type="entry name" value="Ser/Thr_kinase_AS"/>
</dbReference>
<dbReference type="GO" id="GO:0043515">
    <property type="term" value="F:kinetochore binding"/>
    <property type="evidence" value="ECO:0007669"/>
    <property type="project" value="EnsemblFungi"/>
</dbReference>
<dbReference type="OMA" id="YRETQIG"/>
<dbReference type="InterPro" id="IPR027084">
    <property type="entry name" value="Mps1_cat"/>
</dbReference>
<dbReference type="GO" id="GO:0005634">
    <property type="term" value="C:nucleus"/>
    <property type="evidence" value="ECO:0007669"/>
    <property type="project" value="TreeGrafter"/>
</dbReference>
<dbReference type="PROSITE" id="PS00108">
    <property type="entry name" value="PROTEIN_KINASE_ST"/>
    <property type="match status" value="1"/>
</dbReference>
<dbReference type="InterPro" id="IPR011009">
    <property type="entry name" value="Kinase-like_dom_sf"/>
</dbReference>
<dbReference type="EMBL" id="HE978324">
    <property type="protein sequence ID" value="CCK72539.1"/>
    <property type="molecule type" value="Genomic_DNA"/>
</dbReference>
<evidence type="ECO:0000256" key="1">
    <source>
        <dbReference type="ARBA" id="ARBA00022527"/>
    </source>
</evidence>
<dbReference type="GO" id="GO:0007094">
    <property type="term" value="P:mitotic spindle assembly checkpoint signaling"/>
    <property type="evidence" value="ECO:0007669"/>
    <property type="project" value="EnsemblFungi"/>
</dbReference>
<evidence type="ECO:0000256" key="6">
    <source>
        <dbReference type="PROSITE-ProRule" id="PRU10141"/>
    </source>
</evidence>
<dbReference type="PANTHER" id="PTHR22974:SF21">
    <property type="entry name" value="DUAL SPECIFICITY PROTEIN KINASE TTK"/>
    <property type="match status" value="1"/>
</dbReference>
<evidence type="ECO:0000313" key="9">
    <source>
        <dbReference type="EMBL" id="CCK72539.1"/>
    </source>
</evidence>
<dbReference type="GO" id="GO:0030474">
    <property type="term" value="P:spindle pole body duplication"/>
    <property type="evidence" value="ECO:0007669"/>
    <property type="project" value="EnsemblFungi"/>
</dbReference>
<dbReference type="GO" id="GO:0051988">
    <property type="term" value="P:regulation of attachment of spindle microtubules to kinetochore"/>
    <property type="evidence" value="ECO:0007669"/>
    <property type="project" value="EnsemblFungi"/>
</dbReference>
<evidence type="ECO:0000256" key="5">
    <source>
        <dbReference type="ARBA" id="ARBA00022840"/>
    </source>
</evidence>
<dbReference type="GO" id="GO:0004712">
    <property type="term" value="F:protein serine/threonine/tyrosine kinase activity"/>
    <property type="evidence" value="ECO:0007669"/>
    <property type="project" value="EnsemblFungi"/>
</dbReference>
<dbReference type="GO" id="GO:0033316">
    <property type="term" value="P:meiotic spindle assembly checkpoint signaling"/>
    <property type="evidence" value="ECO:0007669"/>
    <property type="project" value="TreeGrafter"/>
</dbReference>
<name>J7SA89_HUIN7</name>
<dbReference type="CDD" id="cd14131">
    <property type="entry name" value="PKc_Mps1"/>
    <property type="match status" value="1"/>
</dbReference>
<evidence type="ECO:0000256" key="2">
    <source>
        <dbReference type="ARBA" id="ARBA00022679"/>
    </source>
</evidence>
<dbReference type="Proteomes" id="UP000006310">
    <property type="component" value="Chromosome 11"/>
</dbReference>
<keyword evidence="4" id="KW-0418">Kinase</keyword>
<evidence type="ECO:0000256" key="3">
    <source>
        <dbReference type="ARBA" id="ARBA00022741"/>
    </source>
</evidence>
<dbReference type="GO" id="GO:0005777">
    <property type="term" value="C:peroxisome"/>
    <property type="evidence" value="ECO:0007669"/>
    <property type="project" value="EnsemblFungi"/>
</dbReference>
<feature type="domain" description="Protein kinase" evidence="8">
    <location>
        <begin position="445"/>
        <end position="717"/>
    </location>
</feature>
<dbReference type="OrthoDB" id="20524at2759"/>
<dbReference type="AlphaFoldDB" id="J7SA89"/>
<dbReference type="eggNOG" id="KOG0596">
    <property type="taxonomic scope" value="Eukaryota"/>
</dbReference>
<dbReference type="GO" id="GO:0000776">
    <property type="term" value="C:kinetochore"/>
    <property type="evidence" value="ECO:0007669"/>
    <property type="project" value="EnsemblFungi"/>
</dbReference>
<reference evidence="9 10" key="1">
    <citation type="journal article" date="2011" name="Proc. Natl. Acad. Sci. U.S.A.">
        <title>Evolutionary erosion of yeast sex chromosomes by mating-type switching accidents.</title>
        <authorList>
            <person name="Gordon J.L."/>
            <person name="Armisen D."/>
            <person name="Proux-Wera E."/>
            <person name="Oheigeartaigh S.S."/>
            <person name="Byrne K.P."/>
            <person name="Wolfe K.H."/>
        </authorList>
    </citation>
    <scope>NUCLEOTIDE SEQUENCE [LARGE SCALE GENOMIC DNA]</scope>
    <source>
        <strain evidence="10">ATCC MYA-139 / BCRC 22969 / CBS 8797 / CCRC 22969 / KCTC 17520 / NBRC 10181 / NCYC 3082</strain>
    </source>
</reference>
<dbReference type="Gene3D" id="1.10.510.10">
    <property type="entry name" value="Transferase(Phosphotransferase) domain 1"/>
    <property type="match status" value="1"/>
</dbReference>